<feature type="domain" description="Peptide N-acetyl-beta-D-glucosaminyl asparaginase amidase A N-terminal" evidence="1">
    <location>
        <begin position="4"/>
        <end position="222"/>
    </location>
</feature>
<dbReference type="Pfam" id="PF12222">
    <property type="entry name" value="PNGaseA"/>
    <property type="match status" value="1"/>
</dbReference>
<dbReference type="OrthoDB" id="1612078at2759"/>
<keyword evidence="3" id="KW-1185">Reference proteome</keyword>
<accession>A0A3D8Q6E5</accession>
<dbReference type="GeneID" id="38121879"/>
<organism evidence="2 3">
    <name type="scientific">Aspergillus mulundensis</name>
    <dbReference type="NCBI Taxonomy" id="1810919"/>
    <lineage>
        <taxon>Eukaryota</taxon>
        <taxon>Fungi</taxon>
        <taxon>Dikarya</taxon>
        <taxon>Ascomycota</taxon>
        <taxon>Pezizomycotina</taxon>
        <taxon>Eurotiomycetes</taxon>
        <taxon>Eurotiomycetidae</taxon>
        <taxon>Eurotiales</taxon>
        <taxon>Aspergillaceae</taxon>
        <taxon>Aspergillus</taxon>
        <taxon>Aspergillus subgen. Nidulantes</taxon>
    </lineage>
</organism>
<name>A0A3D8Q6E5_9EURO</name>
<dbReference type="Pfam" id="PF25156">
    <property type="entry name" value="PNGase_A_C"/>
    <property type="match status" value="1"/>
</dbReference>
<evidence type="ECO:0000313" key="3">
    <source>
        <dbReference type="Proteomes" id="UP000256690"/>
    </source>
</evidence>
<comment type="caution">
    <text evidence="2">The sequence shown here is derived from an EMBL/GenBank/DDBJ whole genome shotgun (WGS) entry which is preliminary data.</text>
</comment>
<dbReference type="RefSeq" id="XP_026597920.1">
    <property type="nucleotide sequence ID" value="XM_026753525.1"/>
</dbReference>
<reference evidence="2 3" key="1">
    <citation type="journal article" date="2018" name="IMA Fungus">
        <title>IMA Genome-F 9: Draft genome sequence of Annulohypoxylon stygium, Aspergillus mulundensis, Berkeleyomyces basicola (syn. Thielaviopsis basicola), Ceratocystis smalleyi, two Cercospora beticola strains, Coleophoma cylindrospora, Fusarium fracticaudum, Phialophora cf. hyalina, and Morchella septimelata.</title>
        <authorList>
            <person name="Wingfield B.D."/>
            <person name="Bills G.F."/>
            <person name="Dong Y."/>
            <person name="Huang W."/>
            <person name="Nel W.J."/>
            <person name="Swalarsk-Parry B.S."/>
            <person name="Vaghefi N."/>
            <person name="Wilken P.M."/>
            <person name="An Z."/>
            <person name="de Beer Z.W."/>
            <person name="De Vos L."/>
            <person name="Chen L."/>
            <person name="Duong T.A."/>
            <person name="Gao Y."/>
            <person name="Hammerbacher A."/>
            <person name="Kikkert J.R."/>
            <person name="Li Y."/>
            <person name="Li H."/>
            <person name="Li K."/>
            <person name="Li Q."/>
            <person name="Liu X."/>
            <person name="Ma X."/>
            <person name="Naidoo K."/>
            <person name="Pethybridge S.J."/>
            <person name="Sun J."/>
            <person name="Steenkamp E.T."/>
            <person name="van der Nest M.A."/>
            <person name="van Wyk S."/>
            <person name="Wingfield M.J."/>
            <person name="Xiong C."/>
            <person name="Yue Q."/>
            <person name="Zhang X."/>
        </authorList>
    </citation>
    <scope>NUCLEOTIDE SEQUENCE [LARGE SCALE GENOMIC DNA]</scope>
    <source>
        <strain evidence="2 3">DSM 5745</strain>
    </source>
</reference>
<dbReference type="PANTHER" id="PTHR31104">
    <property type="entry name" value="PEPTIDE-N4-(N-ACETYL-BETA-GLUCOSAMINYL)ASPARAGINE AMIDASE A PROTEIN"/>
    <property type="match status" value="1"/>
</dbReference>
<proteinExistence type="predicted"/>
<dbReference type="EMBL" id="PVWQ01000028">
    <property type="protein sequence ID" value="RDW57425.1"/>
    <property type="molecule type" value="Genomic_DNA"/>
</dbReference>
<dbReference type="InterPro" id="IPR021102">
    <property type="entry name" value="PNGase_A"/>
</dbReference>
<sequence>MSPFDDCYFDTVWINLTATSRGRQFDRLAHMWLGDVEVFRTSTAEPTANGIIWTYVKDMSHYNVLWKKPQKIIFDLGNLIDDTYTGSFNVTVTAHFSHGNNVKTADLVVPISSQSSGLNSSSAFNVPSQQAKVSYIFDSRVSRALVSISACGQSAEEFWWSNVFSSDTETFDNSIGELHGYSPFREIQLYIDDILAGVAWPFPTIFTGGVSPGFWRPIVGIDHSFEIRVVGLDVSSNGTATLSNQVGSYWIVSGNIFLYLSDNTNEQLPVSARFGQIPEVIAPTPTFTVTRDLVRNSTGGNSSLAYSVLAERAITIKSSEFVWTQNLSFSNSGLLKQQGLSQKNVQHTSGTASFGPLGDGDNLEELSFEYPLFVNTTYGDVDGGLTIDAWLLRGLEIASSGAPGISSYSMTSGPLHLDVSQWGQSSYQSTADNSNSTSFGDTSTTIESDAGGAIYQRSVRAVNGTVVLDTET</sequence>
<dbReference type="Proteomes" id="UP000256690">
    <property type="component" value="Unassembled WGS sequence"/>
</dbReference>
<dbReference type="STRING" id="1810919.A0A3D8Q6E5"/>
<evidence type="ECO:0000313" key="2">
    <source>
        <dbReference type="EMBL" id="RDW57425.1"/>
    </source>
</evidence>
<dbReference type="InterPro" id="IPR056948">
    <property type="entry name" value="PNGaseA_N"/>
</dbReference>
<evidence type="ECO:0000259" key="1">
    <source>
        <dbReference type="Pfam" id="PF12222"/>
    </source>
</evidence>
<gene>
    <name evidence="2" type="ORF">DSM5745_11509</name>
</gene>
<protein>
    <recommendedName>
        <fullName evidence="1">Peptide N-acetyl-beta-D-glucosaminyl asparaginase amidase A N-terminal domain-containing protein</fullName>
    </recommendedName>
</protein>
<dbReference type="AlphaFoldDB" id="A0A3D8Q6E5"/>